<dbReference type="EMBL" id="CP016094">
    <property type="protein sequence ID" value="AOS44541.1"/>
    <property type="molecule type" value="Genomic_DNA"/>
</dbReference>
<keyword evidence="6 8" id="KW-1133">Transmembrane helix</keyword>
<keyword evidence="3" id="KW-0328">Glycosyltransferase</keyword>
<dbReference type="GO" id="GO:0016763">
    <property type="term" value="F:pentosyltransferase activity"/>
    <property type="evidence" value="ECO:0007669"/>
    <property type="project" value="TreeGrafter"/>
</dbReference>
<evidence type="ECO:0000256" key="7">
    <source>
        <dbReference type="ARBA" id="ARBA00023136"/>
    </source>
</evidence>
<accession>A0A1D8AUH3</accession>
<name>A0A1D8AUH3_9BACT</name>
<dbReference type="PANTHER" id="PTHR33908:SF11">
    <property type="entry name" value="MEMBRANE PROTEIN"/>
    <property type="match status" value="1"/>
</dbReference>
<feature type="transmembrane region" description="Helical" evidence="8">
    <location>
        <begin position="403"/>
        <end position="419"/>
    </location>
</feature>
<evidence type="ECO:0000313" key="10">
    <source>
        <dbReference type="Proteomes" id="UP000095228"/>
    </source>
</evidence>
<feature type="transmembrane region" description="Helical" evidence="8">
    <location>
        <begin position="167"/>
        <end position="197"/>
    </location>
</feature>
<dbReference type="PANTHER" id="PTHR33908">
    <property type="entry name" value="MANNOSYLTRANSFERASE YKCB-RELATED"/>
    <property type="match status" value="1"/>
</dbReference>
<evidence type="ECO:0000256" key="2">
    <source>
        <dbReference type="ARBA" id="ARBA00022475"/>
    </source>
</evidence>
<comment type="subcellular location">
    <subcellularLocation>
        <location evidence="1">Cell membrane</location>
        <topology evidence="1">Multi-pass membrane protein</topology>
    </subcellularLocation>
</comment>
<keyword evidence="5 8" id="KW-0812">Transmembrane</keyword>
<feature type="transmembrane region" description="Helical" evidence="8">
    <location>
        <begin position="88"/>
        <end position="106"/>
    </location>
</feature>
<feature type="transmembrane region" description="Helical" evidence="8">
    <location>
        <begin position="138"/>
        <end position="155"/>
    </location>
</feature>
<feature type="transmembrane region" description="Helical" evidence="8">
    <location>
        <begin position="112"/>
        <end position="131"/>
    </location>
</feature>
<sequence length="637" mass="71241">MRDKSNTADELAHLTGGYTFNRYNDYRMHPENGNLPQRWQALPAVIMGATYPDLQDPNWRESNVWQTGHRFFFGAGNNPARMLTGARAMNALFGAAVLLLVPYWAWHLFGPAGALVALVFGATCPTLLAHSGLATSDMAMAFFLLAAVSAWWWHLHDPRRRVLALSAVTFGLACVAKFSAVLLPPLFGLLTVAALLVSRSAPRLRWRPFGFSLLTHGLAAFLIIWAAFGFRYSAFNPALPAGEFNLAWDYVLSFGGLKAAVVSLCRDWRLLPEGFLYGLMFVLKHAEARGAFLDGDYSIFGWVSFFPKAFLYKTTPALLVAVTAAAAGLALWARERGIRALGFQLRRVLPLLVLFATYWGISLASHLNIGHRHILPTYPVLYVATGVIGWMIVRAWRSNRAGGWLMTGLAALLAGWQVADLRAVHPHYLAYFSPIVGGPAQGYHHLVDSSLDWGQDLPGLKRWLEENHRPQERLHLSYFGTAEPDYYGIQAVRMPMIHGFRIRRPWHRLEPGLYAISATMLQHVYMGIRGPWTPAQEERYQKFRALAGVFESLNGPLDPAAAPINDLTAAEWNQAWDQYEQLRFARLCHYLRVRRPEAMIGYSILIFRLDQAELDRVLHGSARDLGRAIEAAAGPLP</sequence>
<evidence type="ECO:0000313" key="9">
    <source>
        <dbReference type="EMBL" id="AOS44541.1"/>
    </source>
</evidence>
<dbReference type="KEGG" id="obg:Verru16b_01604"/>
<feature type="transmembrane region" description="Helical" evidence="8">
    <location>
        <begin position="379"/>
        <end position="396"/>
    </location>
</feature>
<keyword evidence="10" id="KW-1185">Reference proteome</keyword>
<feature type="transmembrane region" description="Helical" evidence="8">
    <location>
        <begin position="310"/>
        <end position="333"/>
    </location>
</feature>
<organism evidence="9 10">
    <name type="scientific">Lacunisphaera limnophila</name>
    <dbReference type="NCBI Taxonomy" id="1838286"/>
    <lineage>
        <taxon>Bacteria</taxon>
        <taxon>Pseudomonadati</taxon>
        <taxon>Verrucomicrobiota</taxon>
        <taxon>Opitutia</taxon>
        <taxon>Opitutales</taxon>
        <taxon>Opitutaceae</taxon>
        <taxon>Lacunisphaera</taxon>
    </lineage>
</organism>
<keyword evidence="7 8" id="KW-0472">Membrane</keyword>
<evidence type="ECO:0000256" key="4">
    <source>
        <dbReference type="ARBA" id="ARBA00022679"/>
    </source>
</evidence>
<evidence type="ECO:0000256" key="8">
    <source>
        <dbReference type="SAM" id="Phobius"/>
    </source>
</evidence>
<keyword evidence="4" id="KW-0808">Transferase</keyword>
<feature type="transmembrane region" description="Helical" evidence="8">
    <location>
        <begin position="209"/>
        <end position="230"/>
    </location>
</feature>
<evidence type="ECO:0000256" key="5">
    <source>
        <dbReference type="ARBA" id="ARBA00022692"/>
    </source>
</evidence>
<dbReference type="STRING" id="1838286.Verru16b_01604"/>
<proteinExistence type="predicted"/>
<dbReference type="InterPro" id="IPR050297">
    <property type="entry name" value="LipidA_mod_glycosyltrf_83"/>
</dbReference>
<dbReference type="GO" id="GO:0009103">
    <property type="term" value="P:lipopolysaccharide biosynthetic process"/>
    <property type="evidence" value="ECO:0007669"/>
    <property type="project" value="UniProtKB-ARBA"/>
</dbReference>
<dbReference type="AlphaFoldDB" id="A0A1D8AUH3"/>
<feature type="transmembrane region" description="Helical" evidence="8">
    <location>
        <begin position="345"/>
        <end position="367"/>
    </location>
</feature>
<reference evidence="9 10" key="1">
    <citation type="submission" date="2016-06" db="EMBL/GenBank/DDBJ databases">
        <title>Three novel species with peptidoglycan cell walls form the new genus Lacunisphaera gen. nov. in the family Opitutaceae of the verrucomicrobial subdivision 4.</title>
        <authorList>
            <person name="Rast P."/>
            <person name="Gloeckner I."/>
            <person name="Jogler M."/>
            <person name="Boedeker C."/>
            <person name="Jeske O."/>
            <person name="Wiegand S."/>
            <person name="Reinhardt R."/>
            <person name="Schumann P."/>
            <person name="Rohde M."/>
            <person name="Spring S."/>
            <person name="Gloeckner F.O."/>
            <person name="Jogler C."/>
        </authorList>
    </citation>
    <scope>NUCLEOTIDE SEQUENCE [LARGE SCALE GENOMIC DNA]</scope>
    <source>
        <strain evidence="9 10">IG16b</strain>
    </source>
</reference>
<dbReference type="Proteomes" id="UP000095228">
    <property type="component" value="Chromosome"/>
</dbReference>
<evidence type="ECO:0000256" key="3">
    <source>
        <dbReference type="ARBA" id="ARBA00022676"/>
    </source>
</evidence>
<dbReference type="GO" id="GO:0005886">
    <property type="term" value="C:plasma membrane"/>
    <property type="evidence" value="ECO:0007669"/>
    <property type="project" value="UniProtKB-SubCell"/>
</dbReference>
<protein>
    <submittedName>
        <fullName evidence="9">Uncharacterized protein</fullName>
    </submittedName>
</protein>
<evidence type="ECO:0000256" key="6">
    <source>
        <dbReference type="ARBA" id="ARBA00022989"/>
    </source>
</evidence>
<gene>
    <name evidence="9" type="ORF">Verru16b_01604</name>
</gene>
<keyword evidence="2" id="KW-1003">Cell membrane</keyword>
<evidence type="ECO:0000256" key="1">
    <source>
        <dbReference type="ARBA" id="ARBA00004651"/>
    </source>
</evidence>